<dbReference type="AlphaFoldDB" id="A0AAD5YJ26"/>
<dbReference type="InterPro" id="IPR002737">
    <property type="entry name" value="MEMO1_fam"/>
</dbReference>
<dbReference type="Gene3D" id="3.40.830.10">
    <property type="entry name" value="LigB-like"/>
    <property type="match status" value="2"/>
</dbReference>
<organism evidence="2 3">
    <name type="scientific">Leucocoprinus birnbaumii</name>
    <dbReference type="NCBI Taxonomy" id="56174"/>
    <lineage>
        <taxon>Eukaryota</taxon>
        <taxon>Fungi</taxon>
        <taxon>Dikarya</taxon>
        <taxon>Basidiomycota</taxon>
        <taxon>Agaricomycotina</taxon>
        <taxon>Agaricomycetes</taxon>
        <taxon>Agaricomycetidae</taxon>
        <taxon>Agaricales</taxon>
        <taxon>Agaricineae</taxon>
        <taxon>Agaricaceae</taxon>
        <taxon>Leucocoprinus</taxon>
    </lineage>
</organism>
<reference evidence="2" key="1">
    <citation type="submission" date="2022-07" db="EMBL/GenBank/DDBJ databases">
        <title>Genome Sequence of Leucocoprinus birnbaumii.</title>
        <authorList>
            <person name="Buettner E."/>
        </authorList>
    </citation>
    <scope>NUCLEOTIDE SEQUENCE</scope>
    <source>
        <strain evidence="2">VT141</strain>
    </source>
</reference>
<protein>
    <submittedName>
        <fullName evidence="2">Uncharacterized protein</fullName>
    </submittedName>
</protein>
<dbReference type="PANTHER" id="PTHR11060">
    <property type="entry name" value="PROTEIN MEMO1"/>
    <property type="match status" value="1"/>
</dbReference>
<dbReference type="PANTHER" id="PTHR11060:SF0">
    <property type="entry name" value="PROTEIN MEMO1"/>
    <property type="match status" value="1"/>
</dbReference>
<evidence type="ECO:0000313" key="3">
    <source>
        <dbReference type="Proteomes" id="UP001213000"/>
    </source>
</evidence>
<name>A0AAD5YJ26_9AGAR</name>
<dbReference type="CDD" id="cd07361">
    <property type="entry name" value="MEMO_like"/>
    <property type="match status" value="1"/>
</dbReference>
<accession>A0AAD5YJ26</accession>
<dbReference type="NCBIfam" id="TIGR04336">
    <property type="entry name" value="AmmeMemoSam_B"/>
    <property type="match status" value="2"/>
</dbReference>
<comment type="caution">
    <text evidence="2">The sequence shown here is derived from an EMBL/GenBank/DDBJ whole genome shotgun (WGS) entry which is preliminary data.</text>
</comment>
<evidence type="ECO:0000313" key="2">
    <source>
        <dbReference type="EMBL" id="KAJ3552174.1"/>
    </source>
</evidence>
<dbReference type="Proteomes" id="UP001213000">
    <property type="component" value="Unassembled WGS sequence"/>
</dbReference>
<dbReference type="Pfam" id="PF01875">
    <property type="entry name" value="Memo"/>
    <property type="match status" value="1"/>
</dbReference>
<proteinExistence type="inferred from homology"/>
<dbReference type="EMBL" id="JANIEX010002092">
    <property type="protein sequence ID" value="KAJ3552174.1"/>
    <property type="molecule type" value="Genomic_DNA"/>
</dbReference>
<keyword evidence="3" id="KW-1185">Reference proteome</keyword>
<gene>
    <name evidence="2" type="ORF">NP233_g12943</name>
</gene>
<sequence>MDQGQYYEENRFRGASHAGSWYTSNAPQLTADLLGWLGQVRPQHAGQQFPPPGCKAIIAPHAGYAYSGETAAWAYKCIDPSTTILVLMMRFRTFFPVVNELSTKGPFEWLPLQEDEREHSIEMQLPYLRKVCEGKDIKIVPILVGALDQAAELRYGEVLAPYLAQEGTVFVVSSDFCHWGNDFDYMFYYPKENCKPIDGYDTTRASPPEKDYKIWQSITQLDHAAMGILGDNNRNALQAHTDFHRYLRATGNTICGRHPIGVLYGALAVLENQGRKASCTWVKYDQSCRVTQINENSVSYASAWIKI</sequence>
<evidence type="ECO:0000256" key="1">
    <source>
        <dbReference type="ARBA" id="ARBA00006315"/>
    </source>
</evidence>
<comment type="similarity">
    <text evidence="1">Belongs to the MEMO1 family.</text>
</comment>